<dbReference type="NCBIfam" id="NF010725">
    <property type="entry name" value="PRK14127.1"/>
    <property type="match status" value="1"/>
</dbReference>
<evidence type="ECO:0000313" key="9">
    <source>
        <dbReference type="Proteomes" id="UP000823937"/>
    </source>
</evidence>
<dbReference type="AlphaFoldDB" id="A0A9D1PKV3"/>
<dbReference type="EMBL" id="DXHX01000015">
    <property type="protein sequence ID" value="HIV73610.1"/>
    <property type="molecule type" value="Genomic_DNA"/>
</dbReference>
<dbReference type="GO" id="GO:0051301">
    <property type="term" value="P:cell division"/>
    <property type="evidence" value="ECO:0007669"/>
    <property type="project" value="UniProtKB-KW"/>
</dbReference>
<dbReference type="Proteomes" id="UP000823937">
    <property type="component" value="Unassembled WGS sequence"/>
</dbReference>
<keyword evidence="3 8" id="KW-0132">Cell division</keyword>
<dbReference type="InterPro" id="IPR011229">
    <property type="entry name" value="Cell_cycle_GpsB"/>
</dbReference>
<dbReference type="PANTHER" id="PTHR35794">
    <property type="entry name" value="CELL DIVISION PROTEIN DIVIVA"/>
    <property type="match status" value="1"/>
</dbReference>
<accession>A0A9D1PKV3</accession>
<evidence type="ECO:0000256" key="7">
    <source>
        <dbReference type="SAM" id="MobiDB-lite"/>
    </source>
</evidence>
<dbReference type="PIRSF" id="PIRSF029938">
    <property type="entry name" value="UCP029938"/>
    <property type="match status" value="1"/>
</dbReference>
<reference evidence="8" key="2">
    <citation type="submission" date="2021-04" db="EMBL/GenBank/DDBJ databases">
        <authorList>
            <person name="Gilroy R."/>
        </authorList>
    </citation>
    <scope>NUCLEOTIDE SEQUENCE</scope>
    <source>
        <strain evidence="8">CHK169-2315</strain>
    </source>
</reference>
<feature type="compositionally biased region" description="Low complexity" evidence="7">
    <location>
        <begin position="58"/>
        <end position="70"/>
    </location>
</feature>
<dbReference type="InterPro" id="IPR007793">
    <property type="entry name" value="DivIVA_fam"/>
</dbReference>
<dbReference type="NCBIfam" id="TIGR03544">
    <property type="entry name" value="DivI1A_domain"/>
    <property type="match status" value="1"/>
</dbReference>
<dbReference type="GO" id="GO:0008360">
    <property type="term" value="P:regulation of cell shape"/>
    <property type="evidence" value="ECO:0007669"/>
    <property type="project" value="UniProtKB-KW"/>
</dbReference>
<evidence type="ECO:0000256" key="2">
    <source>
        <dbReference type="ARBA" id="ARBA00022490"/>
    </source>
</evidence>
<proteinExistence type="predicted"/>
<dbReference type="InterPro" id="IPR019933">
    <property type="entry name" value="DivIVA_domain"/>
</dbReference>
<evidence type="ECO:0000256" key="1">
    <source>
        <dbReference type="ARBA" id="ARBA00004496"/>
    </source>
</evidence>
<dbReference type="Gene3D" id="6.10.250.660">
    <property type="match status" value="1"/>
</dbReference>
<evidence type="ECO:0000256" key="5">
    <source>
        <dbReference type="ARBA" id="ARBA00023054"/>
    </source>
</evidence>
<gene>
    <name evidence="8" type="primary">gpsB</name>
    <name evidence="8" type="ORF">H9895_00840</name>
</gene>
<sequence length="96" mass="11288">MQLTVNDILEKDFKKSMRGYNEEDVDAFLDVIIQDYEAFQKEIEALKQENERFKRSETPTPQRQQTTPSQVNYDVLKRLSNLEKAVFGQKLSEKEG</sequence>
<evidence type="ECO:0000256" key="3">
    <source>
        <dbReference type="ARBA" id="ARBA00022618"/>
    </source>
</evidence>
<keyword evidence="2" id="KW-0963">Cytoplasm</keyword>
<organism evidence="8 9">
    <name type="scientific">Candidatus Pseudogracilibacillus intestinigallinarum</name>
    <dbReference type="NCBI Taxonomy" id="2838742"/>
    <lineage>
        <taxon>Bacteria</taxon>
        <taxon>Bacillati</taxon>
        <taxon>Bacillota</taxon>
        <taxon>Bacilli</taxon>
        <taxon>Bacillales</taxon>
        <taxon>Bacillaceae</taxon>
        <taxon>Pseudogracilibacillus</taxon>
    </lineage>
</organism>
<reference evidence="8" key="1">
    <citation type="journal article" date="2021" name="PeerJ">
        <title>Extensive microbial diversity within the chicken gut microbiome revealed by metagenomics and culture.</title>
        <authorList>
            <person name="Gilroy R."/>
            <person name="Ravi A."/>
            <person name="Getino M."/>
            <person name="Pursley I."/>
            <person name="Horton D.L."/>
            <person name="Alikhan N.F."/>
            <person name="Baker D."/>
            <person name="Gharbi K."/>
            <person name="Hall N."/>
            <person name="Watson M."/>
            <person name="Adriaenssens E.M."/>
            <person name="Foster-Nyarko E."/>
            <person name="Jarju S."/>
            <person name="Secka A."/>
            <person name="Antonio M."/>
            <person name="Oren A."/>
            <person name="Chaudhuri R.R."/>
            <person name="La Ragione R."/>
            <person name="Hildebrand F."/>
            <person name="Pallen M.J."/>
        </authorList>
    </citation>
    <scope>NUCLEOTIDE SEQUENCE</scope>
    <source>
        <strain evidence="8">CHK169-2315</strain>
    </source>
</reference>
<keyword evidence="6" id="KW-0131">Cell cycle</keyword>
<dbReference type="PANTHER" id="PTHR35794:SF1">
    <property type="entry name" value="CELL CYCLE PROTEIN GPSB"/>
    <property type="match status" value="1"/>
</dbReference>
<protein>
    <submittedName>
        <fullName evidence="8">Cell division regulator GpsB</fullName>
    </submittedName>
</protein>
<evidence type="ECO:0000313" key="8">
    <source>
        <dbReference type="EMBL" id="HIV73610.1"/>
    </source>
</evidence>
<comment type="caution">
    <text evidence="8">The sequence shown here is derived from an EMBL/GenBank/DDBJ whole genome shotgun (WGS) entry which is preliminary data.</text>
</comment>
<dbReference type="GO" id="GO:0005737">
    <property type="term" value="C:cytoplasm"/>
    <property type="evidence" value="ECO:0007669"/>
    <property type="project" value="UniProtKB-SubCell"/>
</dbReference>
<evidence type="ECO:0000256" key="6">
    <source>
        <dbReference type="ARBA" id="ARBA00023306"/>
    </source>
</evidence>
<dbReference type="Pfam" id="PF05103">
    <property type="entry name" value="DivIVA"/>
    <property type="match status" value="1"/>
</dbReference>
<evidence type="ECO:0000256" key="4">
    <source>
        <dbReference type="ARBA" id="ARBA00022960"/>
    </source>
</evidence>
<feature type="region of interest" description="Disordered" evidence="7">
    <location>
        <begin position="50"/>
        <end position="70"/>
    </location>
</feature>
<comment type="subcellular location">
    <subcellularLocation>
        <location evidence="1">Cytoplasm</location>
    </subcellularLocation>
</comment>
<keyword evidence="5" id="KW-0175">Coiled coil</keyword>
<keyword evidence="4" id="KW-0133">Cell shape</keyword>
<name>A0A9D1PKV3_9BACI</name>